<keyword evidence="7" id="KW-0813">Transport</keyword>
<keyword evidence="10" id="KW-1185">Reference proteome</keyword>
<keyword evidence="4 7" id="KW-0812">Transmembrane</keyword>
<keyword evidence="6 8" id="KW-0472">Membrane</keyword>
<keyword evidence="7" id="KW-0653">Protein transport</keyword>
<dbReference type="EMBL" id="FWFW01000011">
    <property type="protein sequence ID" value="SLN57642.1"/>
    <property type="molecule type" value="Genomic_DNA"/>
</dbReference>
<sequence>MSFVSGRRASKTEPTLPLINVVFLMLIFFLVAAQVARPLDSDLSLVQTDDPDVVPPADALVVHKDGSLTWQGAPTTVDAMLKATREGQDDAAPVRILPDRDAPAKKLLDIARAVRALSPEGKIMVITQRGLE</sequence>
<accession>A0A1Y5T7G8</accession>
<dbReference type="AlphaFoldDB" id="A0A1Y5T7G8"/>
<evidence type="ECO:0000256" key="8">
    <source>
        <dbReference type="SAM" id="Phobius"/>
    </source>
</evidence>
<gene>
    <name evidence="9" type="ORF">PAM7971_02986</name>
</gene>
<name>A0A1Y5T7G8_9RHOB</name>
<comment type="similarity">
    <text evidence="2 7">Belongs to the ExbD/TolR family.</text>
</comment>
<dbReference type="GO" id="GO:0022857">
    <property type="term" value="F:transmembrane transporter activity"/>
    <property type="evidence" value="ECO:0007669"/>
    <property type="project" value="InterPro"/>
</dbReference>
<evidence type="ECO:0000256" key="4">
    <source>
        <dbReference type="ARBA" id="ARBA00022692"/>
    </source>
</evidence>
<organism evidence="9 10">
    <name type="scientific">Pacificibacter marinus</name>
    <dbReference type="NCBI Taxonomy" id="658057"/>
    <lineage>
        <taxon>Bacteria</taxon>
        <taxon>Pseudomonadati</taxon>
        <taxon>Pseudomonadota</taxon>
        <taxon>Alphaproteobacteria</taxon>
        <taxon>Rhodobacterales</taxon>
        <taxon>Roseobacteraceae</taxon>
        <taxon>Pacificibacter</taxon>
    </lineage>
</organism>
<feature type="transmembrane region" description="Helical" evidence="8">
    <location>
        <begin position="15"/>
        <end position="36"/>
    </location>
</feature>
<evidence type="ECO:0000313" key="9">
    <source>
        <dbReference type="EMBL" id="SLN57642.1"/>
    </source>
</evidence>
<protein>
    <submittedName>
        <fullName evidence="9">Biopolymer transport protein ExbD/TolR</fullName>
    </submittedName>
</protein>
<keyword evidence="5 8" id="KW-1133">Transmembrane helix</keyword>
<evidence type="ECO:0000256" key="6">
    <source>
        <dbReference type="ARBA" id="ARBA00023136"/>
    </source>
</evidence>
<evidence type="ECO:0000256" key="7">
    <source>
        <dbReference type="RuleBase" id="RU003879"/>
    </source>
</evidence>
<evidence type="ECO:0000256" key="5">
    <source>
        <dbReference type="ARBA" id="ARBA00022989"/>
    </source>
</evidence>
<comment type="subcellular location">
    <subcellularLocation>
        <location evidence="1">Cell membrane</location>
        <topology evidence="1">Single-pass membrane protein</topology>
    </subcellularLocation>
    <subcellularLocation>
        <location evidence="7">Cell membrane</location>
        <topology evidence="7">Single-pass type II membrane protein</topology>
    </subcellularLocation>
</comment>
<proteinExistence type="inferred from homology"/>
<evidence type="ECO:0000256" key="3">
    <source>
        <dbReference type="ARBA" id="ARBA00022475"/>
    </source>
</evidence>
<dbReference type="Proteomes" id="UP000193307">
    <property type="component" value="Unassembled WGS sequence"/>
</dbReference>
<dbReference type="InterPro" id="IPR003400">
    <property type="entry name" value="ExbD"/>
</dbReference>
<evidence type="ECO:0000256" key="2">
    <source>
        <dbReference type="ARBA" id="ARBA00005811"/>
    </source>
</evidence>
<dbReference type="GO" id="GO:0015031">
    <property type="term" value="P:protein transport"/>
    <property type="evidence" value="ECO:0007669"/>
    <property type="project" value="UniProtKB-KW"/>
</dbReference>
<dbReference type="OrthoDB" id="8479787at2"/>
<dbReference type="GO" id="GO:0005886">
    <property type="term" value="C:plasma membrane"/>
    <property type="evidence" value="ECO:0007669"/>
    <property type="project" value="UniProtKB-SubCell"/>
</dbReference>
<dbReference type="STRING" id="658057.SAMN04488032_11131"/>
<evidence type="ECO:0000313" key="10">
    <source>
        <dbReference type="Proteomes" id="UP000193307"/>
    </source>
</evidence>
<keyword evidence="3" id="KW-1003">Cell membrane</keyword>
<dbReference type="Pfam" id="PF02472">
    <property type="entry name" value="ExbD"/>
    <property type="match status" value="1"/>
</dbReference>
<dbReference type="RefSeq" id="WP_085850093.1">
    <property type="nucleotide sequence ID" value="NZ_FNZV01000011.1"/>
</dbReference>
<evidence type="ECO:0000256" key="1">
    <source>
        <dbReference type="ARBA" id="ARBA00004162"/>
    </source>
</evidence>
<reference evidence="9 10" key="1">
    <citation type="submission" date="2017-03" db="EMBL/GenBank/DDBJ databases">
        <authorList>
            <person name="Afonso C.L."/>
            <person name="Miller P.J."/>
            <person name="Scott M.A."/>
            <person name="Spackman E."/>
            <person name="Goraichik I."/>
            <person name="Dimitrov K.M."/>
            <person name="Suarez D.L."/>
            <person name="Swayne D.E."/>
        </authorList>
    </citation>
    <scope>NUCLEOTIDE SEQUENCE [LARGE SCALE GENOMIC DNA]</scope>
    <source>
        <strain evidence="9 10">CECT 7971</strain>
    </source>
</reference>